<sequence length="71" mass="7887">MDQAPAEDVLARFSQFLSLTILGILALIGAIVGLMLPETLGVILLEMIEDGENFGKDQSFWDFPCCQRQKE</sequence>
<keyword evidence="1" id="KW-0812">Transmembrane</keyword>
<dbReference type="AlphaFoldDB" id="E9H4D0"/>
<keyword evidence="3" id="KW-1185">Reference proteome</keyword>
<name>E9H4D0_DAPPU</name>
<dbReference type="EMBL" id="GL732591">
    <property type="protein sequence ID" value="EFX73419.1"/>
    <property type="molecule type" value="Genomic_DNA"/>
</dbReference>
<evidence type="ECO:0000313" key="2">
    <source>
        <dbReference type="EMBL" id="EFX73419.1"/>
    </source>
</evidence>
<gene>
    <name evidence="2" type="ORF">DAPPUDRAFT_325313</name>
</gene>
<proteinExistence type="predicted"/>
<feature type="transmembrane region" description="Helical" evidence="1">
    <location>
        <begin position="16"/>
        <end position="36"/>
    </location>
</feature>
<evidence type="ECO:0008006" key="4">
    <source>
        <dbReference type="Google" id="ProtNLM"/>
    </source>
</evidence>
<accession>E9H4D0</accession>
<dbReference type="STRING" id="6669.E9H4D0"/>
<dbReference type="InParanoid" id="E9H4D0"/>
<organism evidence="2 3">
    <name type="scientific">Daphnia pulex</name>
    <name type="common">Water flea</name>
    <dbReference type="NCBI Taxonomy" id="6669"/>
    <lineage>
        <taxon>Eukaryota</taxon>
        <taxon>Metazoa</taxon>
        <taxon>Ecdysozoa</taxon>
        <taxon>Arthropoda</taxon>
        <taxon>Crustacea</taxon>
        <taxon>Branchiopoda</taxon>
        <taxon>Diplostraca</taxon>
        <taxon>Cladocera</taxon>
        <taxon>Anomopoda</taxon>
        <taxon>Daphniidae</taxon>
        <taxon>Daphnia</taxon>
    </lineage>
</organism>
<evidence type="ECO:0000256" key="1">
    <source>
        <dbReference type="SAM" id="Phobius"/>
    </source>
</evidence>
<keyword evidence="1" id="KW-0472">Membrane</keyword>
<reference evidence="2 3" key="1">
    <citation type="journal article" date="2011" name="Science">
        <title>The ecoresponsive genome of Daphnia pulex.</title>
        <authorList>
            <person name="Colbourne J.K."/>
            <person name="Pfrender M.E."/>
            <person name="Gilbert D."/>
            <person name="Thomas W.K."/>
            <person name="Tucker A."/>
            <person name="Oakley T.H."/>
            <person name="Tokishita S."/>
            <person name="Aerts A."/>
            <person name="Arnold G.J."/>
            <person name="Basu M.K."/>
            <person name="Bauer D.J."/>
            <person name="Caceres C.E."/>
            <person name="Carmel L."/>
            <person name="Casola C."/>
            <person name="Choi J.H."/>
            <person name="Detter J.C."/>
            <person name="Dong Q."/>
            <person name="Dusheyko S."/>
            <person name="Eads B.D."/>
            <person name="Frohlich T."/>
            <person name="Geiler-Samerotte K.A."/>
            <person name="Gerlach D."/>
            <person name="Hatcher P."/>
            <person name="Jogdeo S."/>
            <person name="Krijgsveld J."/>
            <person name="Kriventseva E.V."/>
            <person name="Kultz D."/>
            <person name="Laforsch C."/>
            <person name="Lindquist E."/>
            <person name="Lopez J."/>
            <person name="Manak J.R."/>
            <person name="Muller J."/>
            <person name="Pangilinan J."/>
            <person name="Patwardhan R.P."/>
            <person name="Pitluck S."/>
            <person name="Pritham E.J."/>
            <person name="Rechtsteiner A."/>
            <person name="Rho M."/>
            <person name="Rogozin I.B."/>
            <person name="Sakarya O."/>
            <person name="Salamov A."/>
            <person name="Schaack S."/>
            <person name="Shapiro H."/>
            <person name="Shiga Y."/>
            <person name="Skalitzky C."/>
            <person name="Smith Z."/>
            <person name="Souvorov A."/>
            <person name="Sung W."/>
            <person name="Tang Z."/>
            <person name="Tsuchiya D."/>
            <person name="Tu H."/>
            <person name="Vos H."/>
            <person name="Wang M."/>
            <person name="Wolf Y.I."/>
            <person name="Yamagata H."/>
            <person name="Yamada T."/>
            <person name="Ye Y."/>
            <person name="Shaw J.R."/>
            <person name="Andrews J."/>
            <person name="Crease T.J."/>
            <person name="Tang H."/>
            <person name="Lucas S.M."/>
            <person name="Robertson H.M."/>
            <person name="Bork P."/>
            <person name="Koonin E.V."/>
            <person name="Zdobnov E.M."/>
            <person name="Grigoriev I.V."/>
            <person name="Lynch M."/>
            <person name="Boore J.L."/>
        </authorList>
    </citation>
    <scope>NUCLEOTIDE SEQUENCE [LARGE SCALE GENOMIC DNA]</scope>
</reference>
<dbReference type="HOGENOM" id="CLU_2742635_0_0_1"/>
<dbReference type="PhylomeDB" id="E9H4D0"/>
<dbReference type="OrthoDB" id="6884957at2759"/>
<dbReference type="KEGG" id="dpx:DAPPUDRAFT_325313"/>
<evidence type="ECO:0000313" key="3">
    <source>
        <dbReference type="Proteomes" id="UP000000305"/>
    </source>
</evidence>
<keyword evidence="1" id="KW-1133">Transmembrane helix</keyword>
<dbReference type="Proteomes" id="UP000000305">
    <property type="component" value="Unassembled WGS sequence"/>
</dbReference>
<protein>
    <recommendedName>
        <fullName evidence="4">CNNM transmembrane domain-containing protein</fullName>
    </recommendedName>
</protein>